<evidence type="ECO:0000313" key="3">
    <source>
        <dbReference type="Proteomes" id="UP001332192"/>
    </source>
</evidence>
<keyword evidence="1" id="KW-0812">Transmembrane</keyword>
<proteinExistence type="predicted"/>
<protein>
    <submittedName>
        <fullName evidence="2">Uncharacterized protein</fullName>
    </submittedName>
</protein>
<dbReference type="RefSeq" id="WP_324715594.1">
    <property type="nucleotide sequence ID" value="NZ_CP141615.1"/>
</dbReference>
<keyword evidence="1" id="KW-0472">Membrane</keyword>
<reference evidence="2 3" key="1">
    <citation type="journal article" date="2024" name="Front. Microbiol.">
        <title>Novel thermophilic genera Geochorda gen. nov. and Carboxydochorda gen. nov. from the deep terrestrial subsurface reveal the ecophysiological diversity in the class Limnochordia.</title>
        <authorList>
            <person name="Karnachuk O.V."/>
            <person name="Lukina A.P."/>
            <person name="Avakyan M.R."/>
            <person name="Kadnikov V.V."/>
            <person name="Begmatov S."/>
            <person name="Beletsky A.V."/>
            <person name="Vlasova K.G."/>
            <person name="Novikov A.A."/>
            <person name="Shcherbakova V.A."/>
            <person name="Mardanov A.V."/>
            <person name="Ravin N.V."/>
        </authorList>
    </citation>
    <scope>NUCLEOTIDE SEQUENCE [LARGE SCALE GENOMIC DNA]</scope>
    <source>
        <strain evidence="2 3">L945</strain>
    </source>
</reference>
<dbReference type="Proteomes" id="UP001332192">
    <property type="component" value="Chromosome"/>
</dbReference>
<dbReference type="EMBL" id="CP141615">
    <property type="protein sequence ID" value="WRP16322.1"/>
    <property type="molecule type" value="Genomic_DNA"/>
</dbReference>
<evidence type="ECO:0000313" key="2">
    <source>
        <dbReference type="EMBL" id="WRP16322.1"/>
    </source>
</evidence>
<feature type="transmembrane region" description="Helical" evidence="1">
    <location>
        <begin position="83"/>
        <end position="104"/>
    </location>
</feature>
<accession>A0ABZ1BU29</accession>
<sequence>MAWGRRAEPRRFWVEEVVPGALARRRWRRWRMRTSAVFGAVQAASGWAAHVAAVAGLAGLLALLVRPLGGRGIFPPRTVLQDVGLVLTALGVASFVLLFGLYALTGRLKRWLDSSEPLSAGVRRLARALLKGLLVELPLAVVAAVLWSIVGFVYLLANLPSLIGRAVLAPVLGWLPWLGRDDA</sequence>
<feature type="transmembrane region" description="Helical" evidence="1">
    <location>
        <begin position="133"/>
        <end position="156"/>
    </location>
</feature>
<feature type="transmembrane region" description="Helical" evidence="1">
    <location>
        <begin position="36"/>
        <end position="63"/>
    </location>
</feature>
<keyword evidence="1" id="KW-1133">Transmembrane helix</keyword>
<name>A0ABZ1BU29_9FIRM</name>
<keyword evidence="3" id="KW-1185">Reference proteome</keyword>
<evidence type="ECO:0000256" key="1">
    <source>
        <dbReference type="SAM" id="Phobius"/>
    </source>
</evidence>
<organism evidence="2 3">
    <name type="scientific">Carboxydichorda subterranea</name>
    <dbReference type="NCBI Taxonomy" id="3109565"/>
    <lineage>
        <taxon>Bacteria</taxon>
        <taxon>Bacillati</taxon>
        <taxon>Bacillota</taxon>
        <taxon>Limnochordia</taxon>
        <taxon>Limnochordales</taxon>
        <taxon>Geochordaceae</taxon>
        <taxon>Carboxydichorda</taxon>
    </lineage>
</organism>
<gene>
    <name evidence="2" type="ORF">U7230_09445</name>
</gene>